<evidence type="ECO:0000313" key="2">
    <source>
        <dbReference type="Proteomes" id="UP000326924"/>
    </source>
</evidence>
<dbReference type="EMBL" id="VXIS01000511">
    <property type="protein sequence ID" value="KAA8893067.1"/>
    <property type="molecule type" value="Genomic_DNA"/>
</dbReference>
<organism evidence="1 2">
    <name type="scientific">Sphaerosporella brunnea</name>
    <dbReference type="NCBI Taxonomy" id="1250544"/>
    <lineage>
        <taxon>Eukaryota</taxon>
        <taxon>Fungi</taxon>
        <taxon>Dikarya</taxon>
        <taxon>Ascomycota</taxon>
        <taxon>Pezizomycotina</taxon>
        <taxon>Pezizomycetes</taxon>
        <taxon>Pezizales</taxon>
        <taxon>Pyronemataceae</taxon>
        <taxon>Sphaerosporella</taxon>
    </lineage>
</organism>
<accession>A0A5J5EDH5</accession>
<dbReference type="Proteomes" id="UP000326924">
    <property type="component" value="Unassembled WGS sequence"/>
</dbReference>
<evidence type="ECO:0000313" key="1">
    <source>
        <dbReference type="EMBL" id="KAA8893067.1"/>
    </source>
</evidence>
<dbReference type="InParanoid" id="A0A5J5EDH5"/>
<feature type="non-terminal residue" evidence="1">
    <location>
        <position position="1"/>
    </location>
</feature>
<protein>
    <submittedName>
        <fullName evidence="1">Uncharacterized protein</fullName>
    </submittedName>
</protein>
<sequence>GNPAFVVGVRFAVATTRCRPQGAVEPQPTAAMSQAATVGEFHPFGPLHTAAFYAQLRTLSLLLEHVANNLTGGGCAGCGLANCGPDDGKNRVNWRGGTFRLHICTSRLREYRPTHLKTLLSLVVCCRAPVHWDYDDCLWPYGNNRIVRKWCQYIDQAGMHRRNNRMTIAKRYGDFGLTPPGKNKRKLHVLLVKFIVDQGWQIYHPTPHSGLARPTIYACAPTSTTIVKPSLTWTQQPQVHHAQPGLQKHG</sequence>
<proteinExistence type="predicted"/>
<gene>
    <name evidence="1" type="ORF">FN846DRAFT_1007615</name>
</gene>
<dbReference type="AlphaFoldDB" id="A0A5J5EDH5"/>
<name>A0A5J5EDH5_9PEZI</name>
<keyword evidence="2" id="KW-1185">Reference proteome</keyword>
<comment type="caution">
    <text evidence="1">The sequence shown here is derived from an EMBL/GenBank/DDBJ whole genome shotgun (WGS) entry which is preliminary data.</text>
</comment>
<reference evidence="1 2" key="1">
    <citation type="submission" date="2019-09" db="EMBL/GenBank/DDBJ databases">
        <title>Draft genome of the ectomycorrhizal ascomycete Sphaerosporella brunnea.</title>
        <authorList>
            <consortium name="DOE Joint Genome Institute"/>
            <person name="Benucci G.M."/>
            <person name="Marozzi G."/>
            <person name="Antonielli L."/>
            <person name="Sanchez S."/>
            <person name="Marco P."/>
            <person name="Wang X."/>
            <person name="Falini L.B."/>
            <person name="Barry K."/>
            <person name="Haridas S."/>
            <person name="Lipzen A."/>
            <person name="Labutti K."/>
            <person name="Grigoriev I.V."/>
            <person name="Murat C."/>
            <person name="Martin F."/>
            <person name="Albertini E."/>
            <person name="Donnini D."/>
            <person name="Bonito G."/>
        </authorList>
    </citation>
    <scope>NUCLEOTIDE SEQUENCE [LARGE SCALE GENOMIC DNA]</scope>
    <source>
        <strain evidence="1 2">Sb_GMNB300</strain>
    </source>
</reference>